<evidence type="ECO:0000256" key="8">
    <source>
        <dbReference type="SAM" id="MobiDB-lite"/>
    </source>
</evidence>
<keyword evidence="7 9" id="KW-0472">Membrane</keyword>
<organism evidence="11 12">
    <name type="scientific">Staurois parvus</name>
    <dbReference type="NCBI Taxonomy" id="386267"/>
    <lineage>
        <taxon>Eukaryota</taxon>
        <taxon>Metazoa</taxon>
        <taxon>Chordata</taxon>
        <taxon>Craniata</taxon>
        <taxon>Vertebrata</taxon>
        <taxon>Euteleostomi</taxon>
        <taxon>Amphibia</taxon>
        <taxon>Batrachia</taxon>
        <taxon>Anura</taxon>
        <taxon>Neobatrachia</taxon>
        <taxon>Ranoidea</taxon>
        <taxon>Ranidae</taxon>
        <taxon>Staurois</taxon>
    </lineage>
</organism>
<feature type="transmembrane region" description="Helical" evidence="9">
    <location>
        <begin position="56"/>
        <end position="78"/>
    </location>
</feature>
<keyword evidence="6 9" id="KW-1133">Transmembrane helix</keyword>
<dbReference type="PANTHER" id="PTHR12369">
    <property type="entry name" value="CHONDROITIN SYNTHASE"/>
    <property type="match status" value="1"/>
</dbReference>
<evidence type="ECO:0000256" key="7">
    <source>
        <dbReference type="ARBA" id="ARBA00023136"/>
    </source>
</evidence>
<keyword evidence="12" id="KW-1185">Reference proteome</keyword>
<dbReference type="Proteomes" id="UP001162483">
    <property type="component" value="Unassembled WGS sequence"/>
</dbReference>
<sequence>MPDEPAVICPSRCDLPAAVGTPAVYKGASSPPAAAAGGTAQPPLLPGMASRSRRSWLSVLLGLVLGFLIASRLILPWAADFQRYSRRGGGPRGVGQAGGGSCGVPAGTRSDRNDQLPYIGSRAPGGEEPGGEAAQEEDIPRDRTFLFIGVMTAQKYLHTRAVAAYRTWSQFIPGKVEFFSSEGSDMSIPIPIIALKGVDDSYPPQKKSFMMLKYMHDHYLDQYEWFMRADDDVYIKGDRLESFLRS</sequence>
<keyword evidence="2" id="KW-0328">Glycosyltransferase</keyword>
<evidence type="ECO:0000256" key="9">
    <source>
        <dbReference type="SAM" id="Phobius"/>
    </source>
</evidence>
<reference evidence="11" key="1">
    <citation type="submission" date="2023-05" db="EMBL/GenBank/DDBJ databases">
        <authorList>
            <person name="Stuckert A."/>
        </authorList>
    </citation>
    <scope>NUCLEOTIDE SEQUENCE</scope>
</reference>
<evidence type="ECO:0000256" key="3">
    <source>
        <dbReference type="ARBA" id="ARBA00022679"/>
    </source>
</evidence>
<evidence type="ECO:0000259" key="10">
    <source>
        <dbReference type="Pfam" id="PF02434"/>
    </source>
</evidence>
<comment type="subcellular location">
    <subcellularLocation>
        <location evidence="1">Membrane</location>
        <topology evidence="1">Single-pass type II membrane protein</topology>
    </subcellularLocation>
</comment>
<evidence type="ECO:0000313" key="12">
    <source>
        <dbReference type="Proteomes" id="UP001162483"/>
    </source>
</evidence>
<comment type="caution">
    <text evidence="11">The sequence shown here is derived from an EMBL/GenBank/DDBJ whole genome shotgun (WGS) entry which is preliminary data.</text>
</comment>
<dbReference type="Pfam" id="PF02434">
    <property type="entry name" value="Fringe"/>
    <property type="match status" value="1"/>
</dbReference>
<dbReference type="Gene3D" id="3.90.550.50">
    <property type="match status" value="1"/>
</dbReference>
<dbReference type="EMBL" id="CATNWA010020028">
    <property type="protein sequence ID" value="CAI9616269.1"/>
    <property type="molecule type" value="Genomic_DNA"/>
</dbReference>
<dbReference type="InterPro" id="IPR051227">
    <property type="entry name" value="CS_glycosyltransferase"/>
</dbReference>
<keyword evidence="4 9" id="KW-0812">Transmembrane</keyword>
<name>A0ABN9H4I1_9NEOB</name>
<proteinExistence type="predicted"/>
<accession>A0ABN9H4I1</accession>
<protein>
    <recommendedName>
        <fullName evidence="10">Fringe-like glycosyltransferase domain-containing protein</fullName>
    </recommendedName>
</protein>
<evidence type="ECO:0000256" key="1">
    <source>
        <dbReference type="ARBA" id="ARBA00004606"/>
    </source>
</evidence>
<evidence type="ECO:0000313" key="11">
    <source>
        <dbReference type="EMBL" id="CAI9616269.1"/>
    </source>
</evidence>
<feature type="non-terminal residue" evidence="11">
    <location>
        <position position="246"/>
    </location>
</feature>
<evidence type="ECO:0000256" key="5">
    <source>
        <dbReference type="ARBA" id="ARBA00022968"/>
    </source>
</evidence>
<feature type="domain" description="Fringe-like glycosyltransferase" evidence="10">
    <location>
        <begin position="146"/>
        <end position="245"/>
    </location>
</feature>
<dbReference type="InterPro" id="IPR003378">
    <property type="entry name" value="Fringe-like_glycosylTrfase"/>
</dbReference>
<evidence type="ECO:0000256" key="2">
    <source>
        <dbReference type="ARBA" id="ARBA00022676"/>
    </source>
</evidence>
<feature type="region of interest" description="Disordered" evidence="8">
    <location>
        <begin position="89"/>
        <end position="136"/>
    </location>
</feature>
<keyword evidence="5" id="KW-0735">Signal-anchor</keyword>
<evidence type="ECO:0000256" key="6">
    <source>
        <dbReference type="ARBA" id="ARBA00022989"/>
    </source>
</evidence>
<dbReference type="PANTHER" id="PTHR12369:SF11">
    <property type="entry name" value="HEXOSYLTRANSFERASE"/>
    <property type="match status" value="1"/>
</dbReference>
<keyword evidence="3" id="KW-0808">Transferase</keyword>
<feature type="compositionally biased region" description="Gly residues" evidence="8">
    <location>
        <begin position="89"/>
        <end position="102"/>
    </location>
</feature>
<gene>
    <name evidence="11" type="ORF">SPARVUS_LOCUS15347867</name>
</gene>
<evidence type="ECO:0000256" key="4">
    <source>
        <dbReference type="ARBA" id="ARBA00022692"/>
    </source>
</evidence>